<dbReference type="PATRIC" id="fig|1613.32.peg.1586"/>
<sequence length="90" mass="10236">MRLDKFLKVSRIIKRRAIAKKIADQGRIMINDKVAKSSSDVRVGDVLTIEFGNKTEKVQVNQLVETTKKDEAAGMYEILEESYAEDFGKE</sequence>
<dbReference type="EMBL" id="CP019030">
    <property type="protein sequence ID" value="APU45657.1"/>
    <property type="molecule type" value="Genomic_DNA"/>
</dbReference>
<dbReference type="SMART" id="SM00363">
    <property type="entry name" value="S4"/>
    <property type="match status" value="1"/>
</dbReference>
<dbReference type="OrthoDB" id="9805210at2"/>
<evidence type="ECO:0000313" key="10">
    <source>
        <dbReference type="EMBL" id="PNV57208.1"/>
    </source>
</evidence>
<dbReference type="SUPFAM" id="SSF55174">
    <property type="entry name" value="Alpha-L RNA-binding motif"/>
    <property type="match status" value="1"/>
</dbReference>
<evidence type="ECO:0000256" key="1">
    <source>
        <dbReference type="ARBA" id="ARBA00022555"/>
    </source>
</evidence>
<evidence type="ECO:0000259" key="6">
    <source>
        <dbReference type="SMART" id="SM00363"/>
    </source>
</evidence>
<dbReference type="PIRSF" id="PIRSF038881">
    <property type="entry name" value="RNAbp_HP1423"/>
    <property type="match status" value="1"/>
</dbReference>
<dbReference type="CDD" id="cd00165">
    <property type="entry name" value="S4"/>
    <property type="match status" value="1"/>
</dbReference>
<protein>
    <recommendedName>
        <fullName evidence="5">RQC P-site tRNA stabilizing factor</fullName>
        <shortName evidence="5">RqcP</shortName>
    </recommendedName>
    <alternativeName>
        <fullName evidence="5">Ribosome-associated protein quality control protein P</fullName>
    </alternativeName>
</protein>
<dbReference type="RefSeq" id="WP_012390804.1">
    <property type="nucleotide sequence ID" value="NZ_AP024320.1"/>
</dbReference>
<keyword evidence="3 5" id="KW-0694">RNA-binding</keyword>
<dbReference type="HAMAP" id="MF_00871">
    <property type="entry name" value="RqcP"/>
    <property type="match status" value="1"/>
</dbReference>
<keyword evidence="2 5" id="KW-0699">rRNA-binding</keyword>
<dbReference type="GO" id="GO:0019843">
    <property type="term" value="F:rRNA binding"/>
    <property type="evidence" value="ECO:0007669"/>
    <property type="project" value="UniProtKB-UniRule"/>
</dbReference>
<evidence type="ECO:0000256" key="4">
    <source>
        <dbReference type="ARBA" id="ARBA00022917"/>
    </source>
</evidence>
<dbReference type="Proteomes" id="UP000185427">
    <property type="component" value="Chromosome"/>
</dbReference>
<proteinExistence type="inferred from homology"/>
<dbReference type="GO" id="GO:0000049">
    <property type="term" value="F:tRNA binding"/>
    <property type="evidence" value="ECO:0007669"/>
    <property type="project" value="UniProtKB-UniRule"/>
</dbReference>
<dbReference type="AlphaFoldDB" id="A0A0F4HBZ9"/>
<accession>A0A0F4HBZ9</accession>
<evidence type="ECO:0000313" key="7">
    <source>
        <dbReference type="EMBL" id="APU45657.1"/>
    </source>
</evidence>
<dbReference type="Gene3D" id="3.10.290.10">
    <property type="entry name" value="RNA-binding S4 domain"/>
    <property type="match status" value="1"/>
</dbReference>
<reference evidence="9 13" key="3">
    <citation type="submission" date="2019-10" db="EMBL/GenBank/DDBJ databases">
        <title>Genome Sequencing and assembly of Lactobacillus fermentum I2, a lactic acid bacteria.</title>
        <authorList>
            <person name="Lopes L.S."/>
            <person name="Persinoti G.F."/>
            <person name="Riano-Pachon D.M."/>
            <person name="Labate C.A."/>
        </authorList>
    </citation>
    <scope>NUCLEOTIDE SEQUENCE [LARGE SCALE GENOMIC DNA]</scope>
    <source>
        <strain evidence="9 13">I2</strain>
    </source>
</reference>
<comment type="similarity">
    <text evidence="5">Belongs to the RqcP family.</text>
</comment>
<keyword evidence="1 5" id="KW-0820">tRNA-binding</keyword>
<evidence type="ECO:0000313" key="12">
    <source>
        <dbReference type="Proteomes" id="UP000236514"/>
    </source>
</evidence>
<gene>
    <name evidence="5" type="primary">rqcP</name>
    <name evidence="7" type="ORF">BUW47_04050</name>
    <name evidence="10" type="ORF">C1Y38_09525</name>
    <name evidence="9" type="ORF">GC247_07250</name>
    <name evidence="8" type="ORF">LF01B1_19590</name>
</gene>
<dbReference type="InterPro" id="IPR036986">
    <property type="entry name" value="S4_RNA-bd_sf"/>
</dbReference>
<evidence type="ECO:0000313" key="11">
    <source>
        <dbReference type="Proteomes" id="UP000185427"/>
    </source>
</evidence>
<dbReference type="PROSITE" id="PS50889">
    <property type="entry name" value="S4"/>
    <property type="match status" value="1"/>
</dbReference>
<evidence type="ECO:0000256" key="3">
    <source>
        <dbReference type="ARBA" id="ARBA00022884"/>
    </source>
</evidence>
<evidence type="ECO:0000256" key="2">
    <source>
        <dbReference type="ARBA" id="ARBA00022730"/>
    </source>
</evidence>
<reference evidence="10 12" key="2">
    <citation type="submission" date="2018-01" db="EMBL/GenBank/DDBJ databases">
        <title>Draft genome sequence of the feruloyl esterase-producing strain Lactobacillus fermentum CRL 1446, isolated from artisanal goat milk cheese.</title>
        <authorList>
            <person name="Abeijon Mukdsi M.C."/>
            <person name="Saavedra L."/>
            <person name="Gauffin Cano M.P."/>
            <person name="Hebert E.M."/>
            <person name="Medina R.B."/>
        </authorList>
    </citation>
    <scope>NUCLEOTIDE SEQUENCE [LARGE SCALE GENOMIC DNA]</scope>
    <source>
        <strain evidence="10 12">CRL 1446</strain>
    </source>
</reference>
<dbReference type="Proteomes" id="UP000653631">
    <property type="component" value="Unassembled WGS sequence"/>
</dbReference>
<organism evidence="10 12">
    <name type="scientific">Limosilactobacillus fermentum</name>
    <name type="common">Lactobacillus fermentum</name>
    <dbReference type="NCBI Taxonomy" id="1613"/>
    <lineage>
        <taxon>Bacteria</taxon>
        <taxon>Bacillati</taxon>
        <taxon>Bacillota</taxon>
        <taxon>Bacilli</taxon>
        <taxon>Lactobacillales</taxon>
        <taxon>Lactobacillaceae</taxon>
        <taxon>Limosilactobacillus</taxon>
    </lineage>
</organism>
<evidence type="ECO:0000313" key="14">
    <source>
        <dbReference type="Proteomes" id="UP000653631"/>
    </source>
</evidence>
<dbReference type="Pfam" id="PF01479">
    <property type="entry name" value="S4"/>
    <property type="match status" value="1"/>
</dbReference>
<evidence type="ECO:0000313" key="9">
    <source>
        <dbReference type="EMBL" id="MPQ35671.1"/>
    </source>
</evidence>
<dbReference type="GO" id="GO:0043023">
    <property type="term" value="F:ribosomal large subunit binding"/>
    <property type="evidence" value="ECO:0007669"/>
    <property type="project" value="UniProtKB-UniRule"/>
</dbReference>
<reference evidence="8 14" key="4">
    <citation type="submission" date="2021-01" db="EMBL/GenBank/DDBJ databases">
        <title>Development of a method for detection of lactic acid bacteria that cause putrefactive shochu mash.</title>
        <authorList>
            <person name="Takashita H."/>
            <person name="Fujihara E."/>
            <person name="Takayama K."/>
            <person name="Yamamoto H."/>
            <person name="Mizutani M."/>
            <person name="Kajiwara Y."/>
        </authorList>
    </citation>
    <scope>NUCLEOTIDE SEQUENCE [LARGE SCALE GENOMIC DNA]</scope>
    <source>
        <strain evidence="8 14">01-B1</strain>
    </source>
</reference>
<reference evidence="7 11" key="1">
    <citation type="submission" date="2016-12" db="EMBL/GenBank/DDBJ databases">
        <title>Complete Genome Sequence of Lactobacillus fermentum Strain SNUV175, a Probiotic for Treatment of Bacterial Vaginosis.</title>
        <authorList>
            <person name="Lee S."/>
            <person name="You H.J."/>
            <person name="Kwon B."/>
            <person name="Ko G."/>
        </authorList>
    </citation>
    <scope>NUCLEOTIDE SEQUENCE [LARGE SCALE GENOMIC DNA]</scope>
    <source>
        <strain evidence="7 11">SNUV175</strain>
    </source>
</reference>
<dbReference type="GeneID" id="83715469"/>
<keyword evidence="4 5" id="KW-0648">Protein biosynthesis</keyword>
<dbReference type="GO" id="GO:0072344">
    <property type="term" value="P:rescue of stalled ribosome"/>
    <property type="evidence" value="ECO:0007669"/>
    <property type="project" value="UniProtKB-UniRule"/>
</dbReference>
<dbReference type="EMBL" id="WHJL01000086">
    <property type="protein sequence ID" value="MPQ35671.1"/>
    <property type="molecule type" value="Genomic_DNA"/>
</dbReference>
<evidence type="ECO:0000256" key="5">
    <source>
        <dbReference type="HAMAP-Rule" id="MF_00871"/>
    </source>
</evidence>
<evidence type="ECO:0000313" key="13">
    <source>
        <dbReference type="Proteomes" id="UP000466799"/>
    </source>
</evidence>
<dbReference type="InterPro" id="IPR025490">
    <property type="entry name" value="RqcP"/>
</dbReference>
<name>A0A0F4HBZ9_LIMFE</name>
<dbReference type="InterPro" id="IPR002942">
    <property type="entry name" value="S4_RNA-bd"/>
</dbReference>
<dbReference type="EMBL" id="POTQ01000026">
    <property type="protein sequence ID" value="PNV57208.1"/>
    <property type="molecule type" value="Genomic_DNA"/>
</dbReference>
<comment type="function">
    <text evidence="5">Key component of the ribosome quality control system (RQC), a ribosome-associated complex that mediates the extraction of incompletely synthesized nascent chains from stalled ribosomes and their subsequent degradation. RqcH recruits Ala-charged tRNA, and with RqcP directs the elongation of stalled nascent chains on 50S ribosomal subunits, leading to non-templated C-terminal alanine extensions (Ala tail). The Ala tail promotes nascent chain degradation. RqcP is associated with the translocation-like movement of the peptidyl-tRNA from the A-site into the P-site.</text>
</comment>
<feature type="domain" description="RNA-binding S4" evidence="6">
    <location>
        <begin position="1"/>
        <end position="61"/>
    </location>
</feature>
<dbReference type="Proteomes" id="UP000466799">
    <property type="component" value="Unassembled WGS sequence"/>
</dbReference>
<comment type="subunit">
    <text evidence="5">Associates with stalled 50S ribosomal subunits. Binds to RqcH, 23S rRNA and the P-site tRNA. Does not require RqcH for association with 50S subunits.</text>
</comment>
<dbReference type="Proteomes" id="UP000236514">
    <property type="component" value="Unassembled WGS sequence"/>
</dbReference>
<dbReference type="EMBL" id="BOLH01000029">
    <property type="protein sequence ID" value="GIC72944.1"/>
    <property type="molecule type" value="Genomic_DNA"/>
</dbReference>
<evidence type="ECO:0000313" key="8">
    <source>
        <dbReference type="EMBL" id="GIC72944.1"/>
    </source>
</evidence>